<evidence type="ECO:0000313" key="4">
    <source>
        <dbReference type="Proteomes" id="UP000177141"/>
    </source>
</evidence>
<proteinExistence type="predicted"/>
<protein>
    <recommendedName>
        <fullName evidence="2">EamA domain-containing protein</fullName>
    </recommendedName>
</protein>
<gene>
    <name evidence="3" type="ORF">A3A93_05430</name>
</gene>
<comment type="caution">
    <text evidence="3">The sequence shown here is derived from an EMBL/GenBank/DDBJ whole genome shotgun (WGS) entry which is preliminary data.</text>
</comment>
<name>A0A1F7IZ38_9BACT</name>
<evidence type="ECO:0000259" key="2">
    <source>
        <dbReference type="Pfam" id="PF00892"/>
    </source>
</evidence>
<accession>A0A1F7IZ38</accession>
<feature type="transmembrane region" description="Helical" evidence="1">
    <location>
        <begin position="42"/>
        <end position="59"/>
    </location>
</feature>
<dbReference type="PANTHER" id="PTHR22911">
    <property type="entry name" value="ACYL-MALONYL CONDENSING ENZYME-RELATED"/>
    <property type="match status" value="1"/>
</dbReference>
<feature type="transmembrane region" description="Helical" evidence="1">
    <location>
        <begin position="152"/>
        <end position="172"/>
    </location>
</feature>
<feature type="transmembrane region" description="Helical" evidence="1">
    <location>
        <begin position="71"/>
        <end position="90"/>
    </location>
</feature>
<feature type="transmembrane region" description="Helical" evidence="1">
    <location>
        <begin position="102"/>
        <end position="120"/>
    </location>
</feature>
<reference evidence="3 4" key="1">
    <citation type="journal article" date="2016" name="Nat. Commun.">
        <title>Thousands of microbial genomes shed light on interconnected biogeochemical processes in an aquifer system.</title>
        <authorList>
            <person name="Anantharaman K."/>
            <person name="Brown C.T."/>
            <person name="Hug L.A."/>
            <person name="Sharon I."/>
            <person name="Castelle C.J."/>
            <person name="Probst A.J."/>
            <person name="Thomas B.C."/>
            <person name="Singh A."/>
            <person name="Wilkins M.J."/>
            <person name="Karaoz U."/>
            <person name="Brodie E.L."/>
            <person name="Williams K.H."/>
            <person name="Hubbard S.S."/>
            <person name="Banfield J.F."/>
        </authorList>
    </citation>
    <scope>NUCLEOTIDE SEQUENCE [LARGE SCALE GENOMIC DNA]</scope>
</reference>
<dbReference type="Proteomes" id="UP000177141">
    <property type="component" value="Unassembled WGS sequence"/>
</dbReference>
<feature type="transmembrane region" description="Helical" evidence="1">
    <location>
        <begin position="184"/>
        <end position="204"/>
    </location>
</feature>
<feature type="transmembrane region" description="Helical" evidence="1">
    <location>
        <begin position="216"/>
        <end position="237"/>
    </location>
</feature>
<evidence type="ECO:0000313" key="3">
    <source>
        <dbReference type="EMBL" id="OGK48628.1"/>
    </source>
</evidence>
<keyword evidence="1" id="KW-0812">Transmembrane</keyword>
<keyword evidence="1" id="KW-1133">Transmembrane helix</keyword>
<dbReference type="EMBL" id="MGAL01000012">
    <property type="protein sequence ID" value="OGK48628.1"/>
    <property type="molecule type" value="Genomic_DNA"/>
</dbReference>
<keyword evidence="1" id="KW-0472">Membrane</keyword>
<dbReference type="Pfam" id="PF00892">
    <property type="entry name" value="EamA"/>
    <property type="match status" value="2"/>
</dbReference>
<feature type="transmembrane region" description="Helical" evidence="1">
    <location>
        <begin position="272"/>
        <end position="292"/>
    </location>
</feature>
<feature type="domain" description="EamA" evidence="2">
    <location>
        <begin position="156"/>
        <end position="284"/>
    </location>
</feature>
<feature type="transmembrane region" description="Helical" evidence="1">
    <location>
        <begin position="127"/>
        <end position="146"/>
    </location>
</feature>
<dbReference type="InterPro" id="IPR000620">
    <property type="entry name" value="EamA_dom"/>
</dbReference>
<dbReference type="AlphaFoldDB" id="A0A1F7IZ38"/>
<feature type="transmembrane region" description="Helical" evidence="1">
    <location>
        <begin position="244"/>
        <end position="266"/>
    </location>
</feature>
<dbReference type="STRING" id="1802061.A3A93_05430"/>
<feature type="domain" description="EamA" evidence="2">
    <location>
        <begin position="10"/>
        <end position="143"/>
    </location>
</feature>
<dbReference type="GO" id="GO:0016020">
    <property type="term" value="C:membrane"/>
    <property type="evidence" value="ECO:0007669"/>
    <property type="project" value="InterPro"/>
</dbReference>
<dbReference type="InterPro" id="IPR037185">
    <property type="entry name" value="EmrE-like"/>
</dbReference>
<feature type="transmembrane region" description="Helical" evidence="1">
    <location>
        <begin position="12"/>
        <end position="36"/>
    </location>
</feature>
<dbReference type="SUPFAM" id="SSF103481">
    <property type="entry name" value="Multidrug resistance efflux transporter EmrE"/>
    <property type="match status" value="2"/>
</dbReference>
<sequence>MDKHKNNQLRGSLLIAISALFYASYGLWSKLMIGTFGEFNQAWIRAVMLLSVLIPFGLLTNKFKKISANDWKWFIAISIVGGLNQAPYFWGFENLPVATATVLFYLSLTLGTYIIGGFFFKEKLTIIKYISFLLGFAGVAVIYSFSLSPSQTLPAISTITAGFMGATFVVFSKKISSNYTETQILTALVLCVFVGNGIISLVLGEQTPSFTLSIAWIAQLCYAVSYLLANMAVIAGFKHLEPSIGGIIGLLEVVFATVLGVIIFGEVITSELIIGSLLILVAAGLADGYRLIKRKYPRRI</sequence>
<evidence type="ECO:0000256" key="1">
    <source>
        <dbReference type="SAM" id="Phobius"/>
    </source>
</evidence>
<organism evidence="3 4">
    <name type="scientific">Candidatus Roizmanbacteria bacterium RIFCSPLOWO2_01_FULL_38_12</name>
    <dbReference type="NCBI Taxonomy" id="1802061"/>
    <lineage>
        <taxon>Bacteria</taxon>
        <taxon>Candidatus Roizmaniibacteriota</taxon>
    </lineage>
</organism>